<keyword evidence="4" id="KW-0479">Metal-binding</keyword>
<dbReference type="GO" id="GO:0005507">
    <property type="term" value="F:copper ion binding"/>
    <property type="evidence" value="ECO:0007669"/>
    <property type="project" value="InterPro"/>
</dbReference>
<sequence>MANRIHPTAVIGEGVELGDDNVIGPYAVIVGQTRIGSGNWIGPHVSIGTPAEDRTGPHPAGWDGELEGAGVEIGDRNRIREYFTMHQGTWRTTRVGDGNYLLSRTHLGHDCLVDDFVTLASVQLGGHCHIWSHANVGMGTVVHQKAEVGPGAMVGMGGAVRKDIGPFTISVGNPARVSGINVVGLSRRGCDEATIAALEPFLKGTGELPASGVPEELATLLKAWADRAPADH</sequence>
<evidence type="ECO:0000313" key="9">
    <source>
        <dbReference type="Proteomes" id="UP000239494"/>
    </source>
</evidence>
<dbReference type="GO" id="GO:0016020">
    <property type="term" value="C:membrane"/>
    <property type="evidence" value="ECO:0007669"/>
    <property type="project" value="GOC"/>
</dbReference>
<dbReference type="SUPFAM" id="SSF51161">
    <property type="entry name" value="Trimeric LpxA-like enzymes"/>
    <property type="match status" value="1"/>
</dbReference>
<protein>
    <submittedName>
        <fullName evidence="8">UDP-N-acetylglucosamine acyltransferase</fullName>
    </submittedName>
</protein>
<keyword evidence="2" id="KW-0441">Lipid A biosynthesis</keyword>
<dbReference type="PROSITE" id="PS00080">
    <property type="entry name" value="MULTICOPPER_OXIDASE2"/>
    <property type="match status" value="1"/>
</dbReference>
<keyword evidence="9" id="KW-1185">Reference proteome</keyword>
<gene>
    <name evidence="8" type="ORF">CLV43_101300</name>
</gene>
<dbReference type="EMBL" id="PVTF01000001">
    <property type="protein sequence ID" value="PRY46036.1"/>
    <property type="molecule type" value="Genomic_DNA"/>
</dbReference>
<dbReference type="InterPro" id="IPR010137">
    <property type="entry name" value="Lipid_A_LpxA"/>
</dbReference>
<dbReference type="Pfam" id="PF13720">
    <property type="entry name" value="Acetyltransf_11"/>
    <property type="match status" value="1"/>
</dbReference>
<dbReference type="PANTHER" id="PTHR43480:SF1">
    <property type="entry name" value="ACYL-[ACYL-CARRIER-PROTEIN]--UDP-N-ACETYLGLUCOSAMINE O-ACYLTRANSFERASE, MITOCHONDRIAL-RELATED"/>
    <property type="match status" value="1"/>
</dbReference>
<evidence type="ECO:0000256" key="6">
    <source>
        <dbReference type="ARBA" id="ARBA00023315"/>
    </source>
</evidence>
<keyword evidence="3 8" id="KW-0808">Transferase</keyword>
<evidence type="ECO:0000259" key="7">
    <source>
        <dbReference type="Pfam" id="PF13720"/>
    </source>
</evidence>
<accession>A0A2T0TK33</accession>
<evidence type="ECO:0000256" key="5">
    <source>
        <dbReference type="ARBA" id="ARBA00023098"/>
    </source>
</evidence>
<reference evidence="8 9" key="1">
    <citation type="submission" date="2018-03" db="EMBL/GenBank/DDBJ databases">
        <title>Genomic Encyclopedia of Archaeal and Bacterial Type Strains, Phase II (KMG-II): from individual species to whole genera.</title>
        <authorList>
            <person name="Goeker M."/>
        </authorList>
    </citation>
    <scope>NUCLEOTIDE SEQUENCE [LARGE SCALE GENOMIC DNA]</scope>
    <source>
        <strain evidence="8 9">DSM 44720</strain>
    </source>
</reference>
<keyword evidence="5" id="KW-0443">Lipid metabolism</keyword>
<evidence type="ECO:0000256" key="2">
    <source>
        <dbReference type="ARBA" id="ARBA00022556"/>
    </source>
</evidence>
<keyword evidence="1" id="KW-0444">Lipid biosynthesis</keyword>
<evidence type="ECO:0000256" key="3">
    <source>
        <dbReference type="ARBA" id="ARBA00022679"/>
    </source>
</evidence>
<feature type="domain" description="UDP N-acetylglucosamine O-acyltransferase C-terminal" evidence="7">
    <location>
        <begin position="163"/>
        <end position="199"/>
    </location>
</feature>
<dbReference type="GO" id="GO:0008780">
    <property type="term" value="F:acyl-[acyl-carrier-protein]-UDP-N-acetylglucosamine O-acyltransferase activity"/>
    <property type="evidence" value="ECO:0007669"/>
    <property type="project" value="InterPro"/>
</dbReference>
<evidence type="ECO:0000256" key="4">
    <source>
        <dbReference type="ARBA" id="ARBA00022723"/>
    </source>
</evidence>
<dbReference type="Proteomes" id="UP000239494">
    <property type="component" value="Unassembled WGS sequence"/>
</dbReference>
<organism evidence="8 9">
    <name type="scientific">Umezawaea tangerina</name>
    <dbReference type="NCBI Taxonomy" id="84725"/>
    <lineage>
        <taxon>Bacteria</taxon>
        <taxon>Bacillati</taxon>
        <taxon>Actinomycetota</taxon>
        <taxon>Actinomycetes</taxon>
        <taxon>Pseudonocardiales</taxon>
        <taxon>Pseudonocardiaceae</taxon>
        <taxon>Umezawaea</taxon>
    </lineage>
</organism>
<dbReference type="RefSeq" id="WP_106185125.1">
    <property type="nucleotide sequence ID" value="NZ_PVTF01000001.1"/>
</dbReference>
<comment type="caution">
    <text evidence="8">The sequence shown here is derived from an EMBL/GenBank/DDBJ whole genome shotgun (WGS) entry which is preliminary data.</text>
</comment>
<evidence type="ECO:0000313" key="8">
    <source>
        <dbReference type="EMBL" id="PRY46036.1"/>
    </source>
</evidence>
<dbReference type="GO" id="GO:0009245">
    <property type="term" value="P:lipid A biosynthetic process"/>
    <property type="evidence" value="ECO:0007669"/>
    <property type="project" value="UniProtKB-KW"/>
</dbReference>
<proteinExistence type="predicted"/>
<keyword evidence="6 8" id="KW-0012">Acyltransferase</keyword>
<dbReference type="PANTHER" id="PTHR43480">
    <property type="entry name" value="ACYL-[ACYL-CARRIER-PROTEIN]--UDP-N-ACETYLGLUCOSAMINE O-ACYLTRANSFERASE"/>
    <property type="match status" value="1"/>
</dbReference>
<dbReference type="InterPro" id="IPR002355">
    <property type="entry name" value="Cu_oxidase_Cu_BS"/>
</dbReference>
<dbReference type="Gene3D" id="2.160.10.10">
    <property type="entry name" value="Hexapeptide repeat proteins"/>
    <property type="match status" value="1"/>
</dbReference>
<dbReference type="InterPro" id="IPR011004">
    <property type="entry name" value="Trimer_LpxA-like_sf"/>
</dbReference>
<dbReference type="OrthoDB" id="2643438at2"/>
<name>A0A2T0TK33_9PSEU</name>
<dbReference type="InterPro" id="IPR029098">
    <property type="entry name" value="Acetyltransf_C"/>
</dbReference>
<dbReference type="AlphaFoldDB" id="A0A2T0TK33"/>
<evidence type="ECO:0000256" key="1">
    <source>
        <dbReference type="ARBA" id="ARBA00022516"/>
    </source>
</evidence>